<evidence type="ECO:0000313" key="2">
    <source>
        <dbReference type="EMBL" id="ANF94757.1"/>
    </source>
</evidence>
<reference evidence="2 3" key="2">
    <citation type="journal article" date="2016" name="Int. J. Syst. Evol. Microbiol.">
        <title>Paenibacillus bovis sp. nov., isolated from raw yak (Bos grunniens) milk.</title>
        <authorList>
            <person name="Gao C."/>
            <person name="Han J."/>
            <person name="Liu Z."/>
            <person name="Xu X."/>
            <person name="Hang F."/>
            <person name="Wu Z."/>
        </authorList>
    </citation>
    <scope>NUCLEOTIDE SEQUENCE [LARGE SCALE GENOMIC DNA]</scope>
    <source>
        <strain evidence="2 3">BD3526</strain>
    </source>
</reference>
<keyword evidence="1" id="KW-1133">Transmembrane helix</keyword>
<name>A0A172ZBW3_9BACL</name>
<keyword evidence="3" id="KW-1185">Reference proteome</keyword>
<organism evidence="2 3">
    <name type="scientific">Paenibacillus bovis</name>
    <dbReference type="NCBI Taxonomy" id="1616788"/>
    <lineage>
        <taxon>Bacteria</taxon>
        <taxon>Bacillati</taxon>
        <taxon>Bacillota</taxon>
        <taxon>Bacilli</taxon>
        <taxon>Bacillales</taxon>
        <taxon>Paenibacillaceae</taxon>
        <taxon>Paenibacillus</taxon>
    </lineage>
</organism>
<evidence type="ECO:0000256" key="1">
    <source>
        <dbReference type="SAM" id="Phobius"/>
    </source>
</evidence>
<accession>A0A172ZBW3</accession>
<proteinExistence type="predicted"/>
<feature type="transmembrane region" description="Helical" evidence="1">
    <location>
        <begin position="46"/>
        <end position="65"/>
    </location>
</feature>
<protein>
    <submittedName>
        <fullName evidence="2">Uncharacterized protein</fullName>
    </submittedName>
</protein>
<dbReference type="EMBL" id="CP013023">
    <property type="protein sequence ID" value="ANF94757.1"/>
    <property type="molecule type" value="Genomic_DNA"/>
</dbReference>
<sequence length="111" mass="12567">MWLINPATAFSDPLFRIIWLLELAVLLLLVLLALRWSRKAWIGSGVLFTLALAAILPGWISQIIYPDPIGAIIDIPLLMMFPLMGISLIWVVIAWTIRLTSSRRRARSSTR</sequence>
<dbReference type="RefSeq" id="WP_060531043.1">
    <property type="nucleotide sequence ID" value="NZ_CP013023.1"/>
</dbReference>
<keyword evidence="1" id="KW-0812">Transmembrane</keyword>
<feature type="transmembrane region" description="Helical" evidence="1">
    <location>
        <begin position="14"/>
        <end position="34"/>
    </location>
</feature>
<dbReference type="OrthoDB" id="2629401at2"/>
<dbReference type="Proteomes" id="UP000078148">
    <property type="component" value="Chromosome"/>
</dbReference>
<dbReference type="KEGG" id="pbv:AR543_01050"/>
<gene>
    <name evidence="2" type="ORF">AR543_01050</name>
</gene>
<keyword evidence="1" id="KW-0472">Membrane</keyword>
<reference evidence="3" key="1">
    <citation type="submission" date="2015-10" db="EMBL/GenBank/DDBJ databases">
        <title>Genome of Paenibacillus bovis sp. nov.</title>
        <authorList>
            <person name="Wu Z."/>
            <person name="Gao C."/>
            <person name="Liu Z."/>
            <person name="Zheng H."/>
        </authorList>
    </citation>
    <scope>NUCLEOTIDE SEQUENCE [LARGE SCALE GENOMIC DNA]</scope>
    <source>
        <strain evidence="3">BD3526</strain>
    </source>
</reference>
<feature type="transmembrane region" description="Helical" evidence="1">
    <location>
        <begin position="77"/>
        <end position="97"/>
    </location>
</feature>
<evidence type="ECO:0000313" key="3">
    <source>
        <dbReference type="Proteomes" id="UP000078148"/>
    </source>
</evidence>
<dbReference type="AlphaFoldDB" id="A0A172ZBW3"/>